<evidence type="ECO:0000313" key="2">
    <source>
        <dbReference type="Proteomes" id="UP001597044"/>
    </source>
</evidence>
<organism evidence="1 2">
    <name type="scientific">Paraperlucidibaca wandonensis</name>
    <dbReference type="NCBI Taxonomy" id="1268273"/>
    <lineage>
        <taxon>Bacteria</taxon>
        <taxon>Pseudomonadati</taxon>
        <taxon>Pseudomonadota</taxon>
        <taxon>Gammaproteobacteria</taxon>
        <taxon>Moraxellales</taxon>
        <taxon>Moraxellaceae</taxon>
        <taxon>Paraperlucidibaca</taxon>
    </lineage>
</organism>
<accession>A0ABW3HGY7</accession>
<keyword evidence="2" id="KW-1185">Reference proteome</keyword>
<comment type="caution">
    <text evidence="1">The sequence shown here is derived from an EMBL/GenBank/DDBJ whole genome shotgun (WGS) entry which is preliminary data.</text>
</comment>
<dbReference type="RefSeq" id="WP_379070068.1">
    <property type="nucleotide sequence ID" value="NZ_JBHTIT010000001.1"/>
</dbReference>
<reference evidence="2" key="1">
    <citation type="journal article" date="2019" name="Int. J. Syst. Evol. Microbiol.">
        <title>The Global Catalogue of Microorganisms (GCM) 10K type strain sequencing project: providing services to taxonomists for standard genome sequencing and annotation.</title>
        <authorList>
            <consortium name="The Broad Institute Genomics Platform"/>
            <consortium name="The Broad Institute Genome Sequencing Center for Infectious Disease"/>
            <person name="Wu L."/>
            <person name="Ma J."/>
        </authorList>
    </citation>
    <scope>NUCLEOTIDE SEQUENCE [LARGE SCALE GENOMIC DNA]</scope>
    <source>
        <strain evidence="2">CCUG 63419</strain>
    </source>
</reference>
<dbReference type="Proteomes" id="UP001597044">
    <property type="component" value="Unassembled WGS sequence"/>
</dbReference>
<name>A0ABW3HGY7_9GAMM</name>
<protein>
    <submittedName>
        <fullName evidence="1">Uncharacterized protein</fullName>
    </submittedName>
</protein>
<proteinExistence type="predicted"/>
<sequence>MGMTPTEFFESFVEGNAYDCNESPGCVRRAFNASVSASHLADHYFEFNHRHNPALVSGFSDIGKYAAHLSKETAGAFKDIRSIANAYKHLYTDSSKGPSVHSTVNSSGSIESVLISDDEALSGLDEEYFHASSEAPARSAVVFRRKDGSQSEFLPALNVTIDYWRNVIYGRA</sequence>
<dbReference type="EMBL" id="JBHTIT010000001">
    <property type="protein sequence ID" value="MFD0949915.1"/>
    <property type="molecule type" value="Genomic_DNA"/>
</dbReference>
<gene>
    <name evidence="1" type="ORF">ACFQ0F_05855</name>
</gene>
<evidence type="ECO:0000313" key="1">
    <source>
        <dbReference type="EMBL" id="MFD0949915.1"/>
    </source>
</evidence>